<evidence type="ECO:0000313" key="2">
    <source>
        <dbReference type="Proteomes" id="UP000286246"/>
    </source>
</evidence>
<reference evidence="1 2" key="1">
    <citation type="submission" date="2018-09" db="EMBL/GenBank/DDBJ databases">
        <title>Genomic Encyclopedia of Type Strains, Phase III (KMG-III): the genomes of soil and plant-associated and newly described type strains.</title>
        <authorList>
            <person name="Whitman W."/>
        </authorList>
    </citation>
    <scope>NUCLEOTIDE SEQUENCE [LARGE SCALE GENOMIC DNA]</scope>
    <source>
        <strain evidence="1 2">CECT 7938</strain>
    </source>
</reference>
<sequence length="62" mass="6869">MGRWRVAEAKFTKPFRSATLTSLKSLKNYILLSLDPRIVVLRLREGGGTPTYSTTPENSVSG</sequence>
<dbReference type="AlphaFoldDB" id="A0A420BJW7"/>
<name>A0A420BJW7_SPHD1</name>
<evidence type="ECO:0000313" key="1">
    <source>
        <dbReference type="EMBL" id="RKE57013.1"/>
    </source>
</evidence>
<comment type="caution">
    <text evidence="1">The sequence shown here is derived from an EMBL/GenBank/DDBJ whole genome shotgun (WGS) entry which is preliminary data.</text>
</comment>
<accession>A0A420BJW7</accession>
<keyword evidence="2" id="KW-1185">Reference proteome</keyword>
<proteinExistence type="predicted"/>
<gene>
    <name evidence="1" type="ORF">DFQ12_1887</name>
</gene>
<dbReference type="EMBL" id="RAPY01000001">
    <property type="protein sequence ID" value="RKE57013.1"/>
    <property type="molecule type" value="Genomic_DNA"/>
</dbReference>
<organism evidence="1 2">
    <name type="scientific">Sphingobacterium detergens</name>
    <dbReference type="NCBI Taxonomy" id="1145106"/>
    <lineage>
        <taxon>Bacteria</taxon>
        <taxon>Pseudomonadati</taxon>
        <taxon>Bacteroidota</taxon>
        <taxon>Sphingobacteriia</taxon>
        <taxon>Sphingobacteriales</taxon>
        <taxon>Sphingobacteriaceae</taxon>
        <taxon>Sphingobacterium</taxon>
    </lineage>
</organism>
<dbReference type="Proteomes" id="UP000286246">
    <property type="component" value="Unassembled WGS sequence"/>
</dbReference>
<protein>
    <submittedName>
        <fullName evidence="1">Uncharacterized protein</fullName>
    </submittedName>
</protein>